<evidence type="ECO:0000256" key="3">
    <source>
        <dbReference type="ARBA" id="ARBA00022833"/>
    </source>
</evidence>
<dbReference type="Proteomes" id="UP001619887">
    <property type="component" value="Unassembled WGS sequence"/>
</dbReference>
<dbReference type="InterPro" id="IPR017907">
    <property type="entry name" value="Znf_RING_CS"/>
</dbReference>
<organism evidence="6 7">
    <name type="scientific">Pagothenia borchgrevinki</name>
    <name type="common">Bald rockcod</name>
    <name type="synonym">Trematomus borchgrevinki</name>
    <dbReference type="NCBI Taxonomy" id="8213"/>
    <lineage>
        <taxon>Eukaryota</taxon>
        <taxon>Metazoa</taxon>
        <taxon>Chordata</taxon>
        <taxon>Craniata</taxon>
        <taxon>Vertebrata</taxon>
        <taxon>Euteleostomi</taxon>
        <taxon>Actinopterygii</taxon>
        <taxon>Neopterygii</taxon>
        <taxon>Teleostei</taxon>
        <taxon>Neoteleostei</taxon>
        <taxon>Acanthomorphata</taxon>
        <taxon>Eupercaria</taxon>
        <taxon>Perciformes</taxon>
        <taxon>Notothenioidei</taxon>
        <taxon>Nototheniidae</taxon>
        <taxon>Pagothenia</taxon>
    </lineage>
</organism>
<dbReference type="InterPro" id="IPR051435">
    <property type="entry name" value="RING_finger_E3_ubiq-ligases"/>
</dbReference>
<dbReference type="EMBL" id="JBIYXZ010002074">
    <property type="protein sequence ID" value="KAL3058952.1"/>
    <property type="molecule type" value="Genomic_DNA"/>
</dbReference>
<comment type="caution">
    <text evidence="6">The sequence shown here is derived from an EMBL/GenBank/DDBJ whole genome shotgun (WGS) entry which is preliminary data.</text>
</comment>
<evidence type="ECO:0000256" key="1">
    <source>
        <dbReference type="ARBA" id="ARBA00022723"/>
    </source>
</evidence>
<dbReference type="Pfam" id="PF14634">
    <property type="entry name" value="zf-RING_5"/>
    <property type="match status" value="1"/>
</dbReference>
<dbReference type="InterPro" id="IPR013083">
    <property type="entry name" value="Znf_RING/FYVE/PHD"/>
</dbReference>
<dbReference type="GO" id="GO:0008270">
    <property type="term" value="F:zinc ion binding"/>
    <property type="evidence" value="ECO:0007669"/>
    <property type="project" value="UniProtKB-KW"/>
</dbReference>
<sequence>MNSLTAHKDIPLGVPEICACAGALAYVIKNGVPQNVFSFLPGNDSSDTSQDQTGWIIAAGCSHTDTANLSRPTHTLPTAGSQAALSTLKSALHLTTPCTMVVHEEKECVVCFNKYSRSDRVPRVLHCGHTFCAPCLEQLYQLKGFLYCVSCPLCRWITCTRASLTLPGALWVNMEIWDKIVEDKVKERVTSSAPMDDLSYTETQLIQSTLPVSEQSGGKTLLKRMFRCIRRAVPPYRPIMQTAWGLTLRREPQLSLN</sequence>
<evidence type="ECO:0000313" key="7">
    <source>
        <dbReference type="Proteomes" id="UP001619887"/>
    </source>
</evidence>
<accession>A0ABD2GYP0</accession>
<reference evidence="6 7" key="1">
    <citation type="journal article" date="2022" name="G3 (Bethesda)">
        <title>Evaluating Illumina-, Nanopore-, and PacBio-based genome assembly strategies with the bald notothen, Trematomus borchgrevinki.</title>
        <authorList>
            <person name="Rayamajhi N."/>
            <person name="Cheng C.C."/>
            <person name="Catchen J.M."/>
        </authorList>
    </citation>
    <scope>NUCLEOTIDE SEQUENCE [LARGE SCALE GENOMIC DNA]</scope>
    <source>
        <strain evidence="6">AGRC-2024</strain>
    </source>
</reference>
<protein>
    <recommendedName>
        <fullName evidence="5">RING-type domain-containing protein</fullName>
    </recommendedName>
</protein>
<evidence type="ECO:0000313" key="6">
    <source>
        <dbReference type="EMBL" id="KAL3058952.1"/>
    </source>
</evidence>
<dbReference type="SUPFAM" id="SSF57850">
    <property type="entry name" value="RING/U-box"/>
    <property type="match status" value="1"/>
</dbReference>
<dbReference type="PROSITE" id="PS00518">
    <property type="entry name" value="ZF_RING_1"/>
    <property type="match status" value="1"/>
</dbReference>
<keyword evidence="1" id="KW-0479">Metal-binding</keyword>
<evidence type="ECO:0000256" key="2">
    <source>
        <dbReference type="ARBA" id="ARBA00022771"/>
    </source>
</evidence>
<proteinExistence type="predicted"/>
<dbReference type="Gene3D" id="3.30.40.10">
    <property type="entry name" value="Zinc/RING finger domain, C3HC4 (zinc finger)"/>
    <property type="match status" value="1"/>
</dbReference>
<dbReference type="PANTHER" id="PTHR22791:SF31">
    <property type="entry name" value="IM:7152348"/>
    <property type="match status" value="1"/>
</dbReference>
<dbReference type="PROSITE" id="PS50089">
    <property type="entry name" value="ZF_RING_2"/>
    <property type="match status" value="1"/>
</dbReference>
<dbReference type="PANTHER" id="PTHR22791">
    <property type="entry name" value="RING-TYPE DOMAIN-CONTAINING PROTEIN"/>
    <property type="match status" value="1"/>
</dbReference>
<dbReference type="AlphaFoldDB" id="A0ABD2GYP0"/>
<keyword evidence="2 4" id="KW-0863">Zinc-finger</keyword>
<gene>
    <name evidence="6" type="ORF">OYC64_010985</name>
</gene>
<keyword evidence="7" id="KW-1185">Reference proteome</keyword>
<keyword evidence="3" id="KW-0862">Zinc</keyword>
<name>A0ABD2GYP0_PAGBO</name>
<evidence type="ECO:0000259" key="5">
    <source>
        <dbReference type="PROSITE" id="PS50089"/>
    </source>
</evidence>
<dbReference type="InterPro" id="IPR001841">
    <property type="entry name" value="Znf_RING"/>
</dbReference>
<reference evidence="6 7" key="2">
    <citation type="journal article" date="2024" name="G3 (Bethesda)">
        <title>The genome of the cryopelagic Antarctic bald notothen, Trematomus borchgrevinki.</title>
        <authorList>
            <person name="Rayamajhi N."/>
            <person name="Rivera-Colon A.G."/>
            <person name="Minhas B.F."/>
            <person name="Cheng C.C."/>
            <person name="Catchen J.M."/>
        </authorList>
    </citation>
    <scope>NUCLEOTIDE SEQUENCE [LARGE SCALE GENOMIC DNA]</scope>
    <source>
        <strain evidence="6">AGRC-2024</strain>
    </source>
</reference>
<dbReference type="SMART" id="SM00184">
    <property type="entry name" value="RING"/>
    <property type="match status" value="1"/>
</dbReference>
<evidence type="ECO:0000256" key="4">
    <source>
        <dbReference type="PROSITE-ProRule" id="PRU00175"/>
    </source>
</evidence>
<feature type="domain" description="RING-type" evidence="5">
    <location>
        <begin position="108"/>
        <end position="155"/>
    </location>
</feature>